<dbReference type="Proteomes" id="UP000484164">
    <property type="component" value="Unassembled WGS sequence"/>
</dbReference>
<dbReference type="EMBL" id="WBVQ01000001">
    <property type="protein sequence ID" value="KAB2816860.1"/>
    <property type="molecule type" value="Genomic_DNA"/>
</dbReference>
<dbReference type="RefSeq" id="WP_151691432.1">
    <property type="nucleotide sequence ID" value="NZ_BMGX01000002.1"/>
</dbReference>
<reference evidence="2 3" key="1">
    <citation type="submission" date="2019-10" db="EMBL/GenBank/DDBJ databases">
        <title>Genome sequence of Phaeocystidibacter marisrubri JCM30614 (type strain).</title>
        <authorList>
            <person name="Bowman J.P."/>
        </authorList>
    </citation>
    <scope>NUCLEOTIDE SEQUENCE [LARGE SCALE GENOMIC DNA]</scope>
    <source>
        <strain evidence="2 3">JCM 30614</strain>
    </source>
</reference>
<keyword evidence="3" id="KW-1185">Reference proteome</keyword>
<name>A0A6L3ZI56_9FLAO</name>
<feature type="chain" id="PRO_5026875339" evidence="1">
    <location>
        <begin position="23"/>
        <end position="134"/>
    </location>
</feature>
<dbReference type="OrthoDB" id="1467845at2"/>
<keyword evidence="1" id="KW-0732">Signal</keyword>
<evidence type="ECO:0000256" key="1">
    <source>
        <dbReference type="SAM" id="SignalP"/>
    </source>
</evidence>
<feature type="signal peptide" evidence="1">
    <location>
        <begin position="1"/>
        <end position="22"/>
    </location>
</feature>
<organism evidence="2 3">
    <name type="scientific">Phaeocystidibacter marisrubri</name>
    <dbReference type="NCBI Taxonomy" id="1577780"/>
    <lineage>
        <taxon>Bacteria</taxon>
        <taxon>Pseudomonadati</taxon>
        <taxon>Bacteroidota</taxon>
        <taxon>Flavobacteriia</taxon>
        <taxon>Flavobacteriales</taxon>
        <taxon>Phaeocystidibacteraceae</taxon>
        <taxon>Phaeocystidibacter</taxon>
    </lineage>
</organism>
<comment type="caution">
    <text evidence="2">The sequence shown here is derived from an EMBL/GenBank/DDBJ whole genome shotgun (WGS) entry which is preliminary data.</text>
</comment>
<accession>A0A6L3ZI56</accession>
<evidence type="ECO:0000313" key="2">
    <source>
        <dbReference type="EMBL" id="KAB2816860.1"/>
    </source>
</evidence>
<proteinExistence type="predicted"/>
<sequence>MRSILTMLALVLGLGAFGQVQSEDGTWHDDSLSFVVQSEQIKKFGELSICVYHIGKEMCIDNLVTPFEVLIYNENDNLLWTSMWTGMYTEMKFKKAFPSAKYVVIRSTRDFVININTGTRIYTGKPLELKYDVR</sequence>
<evidence type="ECO:0000313" key="3">
    <source>
        <dbReference type="Proteomes" id="UP000484164"/>
    </source>
</evidence>
<gene>
    <name evidence="2" type="ORF">F8C82_00235</name>
</gene>
<protein>
    <submittedName>
        <fullName evidence="2">Uncharacterized protein</fullName>
    </submittedName>
</protein>
<dbReference type="AlphaFoldDB" id="A0A6L3ZI56"/>